<sequence>MSAGGFSVDADAVEAHAGTVEERAGRVRAGAQAGKTVGPGAFGLIGQGISKGVITASHELTTTLGAVAGTGERHGQSLRDTVACYREVERRVAAGFGGPR</sequence>
<protein>
    <recommendedName>
        <fullName evidence="3">ESX-1 secretion-associated protein</fullName>
    </recommendedName>
</protein>
<organism evidence="1 2">
    <name type="scientific">Pseudonocardia sulfidoxydans NBRC 16205</name>
    <dbReference type="NCBI Taxonomy" id="1223511"/>
    <lineage>
        <taxon>Bacteria</taxon>
        <taxon>Bacillati</taxon>
        <taxon>Actinomycetota</taxon>
        <taxon>Actinomycetes</taxon>
        <taxon>Pseudonocardiales</taxon>
        <taxon>Pseudonocardiaceae</taxon>
        <taxon>Pseudonocardia</taxon>
    </lineage>
</organism>
<dbReference type="AlphaFoldDB" id="A0A511DEW3"/>
<evidence type="ECO:0000313" key="2">
    <source>
        <dbReference type="Proteomes" id="UP000321685"/>
    </source>
</evidence>
<evidence type="ECO:0000313" key="1">
    <source>
        <dbReference type="EMBL" id="GEL23330.1"/>
    </source>
</evidence>
<name>A0A511DEW3_9PSEU</name>
<keyword evidence="2" id="KW-1185">Reference proteome</keyword>
<comment type="caution">
    <text evidence="1">The sequence shown here is derived from an EMBL/GenBank/DDBJ whole genome shotgun (WGS) entry which is preliminary data.</text>
</comment>
<dbReference type="RefSeq" id="WP_147106217.1">
    <property type="nucleotide sequence ID" value="NZ_BJVJ01000018.1"/>
</dbReference>
<proteinExistence type="predicted"/>
<dbReference type="EMBL" id="BJVJ01000018">
    <property type="protein sequence ID" value="GEL23330.1"/>
    <property type="molecule type" value="Genomic_DNA"/>
</dbReference>
<evidence type="ECO:0008006" key="3">
    <source>
        <dbReference type="Google" id="ProtNLM"/>
    </source>
</evidence>
<gene>
    <name evidence="1" type="ORF">PSU4_22840</name>
</gene>
<accession>A0A511DEW3</accession>
<reference evidence="1 2" key="1">
    <citation type="submission" date="2019-07" db="EMBL/GenBank/DDBJ databases">
        <title>Whole genome shotgun sequence of Pseudonocardia sulfidoxydans NBRC 16205.</title>
        <authorList>
            <person name="Hosoyama A."/>
            <person name="Uohara A."/>
            <person name="Ohji S."/>
            <person name="Ichikawa N."/>
        </authorList>
    </citation>
    <scope>NUCLEOTIDE SEQUENCE [LARGE SCALE GENOMIC DNA]</scope>
    <source>
        <strain evidence="1 2">NBRC 16205</strain>
    </source>
</reference>
<dbReference type="Proteomes" id="UP000321685">
    <property type="component" value="Unassembled WGS sequence"/>
</dbReference>